<organism evidence="2">
    <name type="scientific">marine metagenome</name>
    <dbReference type="NCBI Taxonomy" id="408172"/>
    <lineage>
        <taxon>unclassified sequences</taxon>
        <taxon>metagenomes</taxon>
        <taxon>ecological metagenomes</taxon>
    </lineage>
</organism>
<dbReference type="AlphaFoldDB" id="A0A382ZKB0"/>
<reference evidence="2" key="1">
    <citation type="submission" date="2018-05" db="EMBL/GenBank/DDBJ databases">
        <authorList>
            <person name="Lanie J.A."/>
            <person name="Ng W.-L."/>
            <person name="Kazmierczak K.M."/>
            <person name="Andrzejewski T.M."/>
            <person name="Davidsen T.M."/>
            <person name="Wayne K.J."/>
            <person name="Tettelin H."/>
            <person name="Glass J.I."/>
            <person name="Rusch D."/>
            <person name="Podicherti R."/>
            <person name="Tsui H.-C.T."/>
            <person name="Winkler M.E."/>
        </authorList>
    </citation>
    <scope>NUCLEOTIDE SEQUENCE</scope>
</reference>
<dbReference type="Gene3D" id="2.115.10.20">
    <property type="entry name" value="Glycosyl hydrolase domain, family 43"/>
    <property type="match status" value="1"/>
</dbReference>
<feature type="region of interest" description="Disordered" evidence="1">
    <location>
        <begin position="1"/>
        <end position="39"/>
    </location>
</feature>
<feature type="non-terminal residue" evidence="2">
    <location>
        <position position="180"/>
    </location>
</feature>
<proteinExistence type="predicted"/>
<accession>A0A382ZKB0</accession>
<dbReference type="SUPFAM" id="SSF75005">
    <property type="entry name" value="Arabinanase/levansucrase/invertase"/>
    <property type="match status" value="1"/>
</dbReference>
<name>A0A382ZKB0_9ZZZZ</name>
<protein>
    <recommendedName>
        <fullName evidence="3">Sialidase domain-containing protein</fullName>
    </recommendedName>
</protein>
<dbReference type="InterPro" id="IPR023296">
    <property type="entry name" value="Glyco_hydro_beta-prop_sf"/>
</dbReference>
<evidence type="ECO:0000256" key="1">
    <source>
        <dbReference type="SAM" id="MobiDB-lite"/>
    </source>
</evidence>
<feature type="region of interest" description="Disordered" evidence="1">
    <location>
        <begin position="161"/>
        <end position="180"/>
    </location>
</feature>
<evidence type="ECO:0008006" key="3">
    <source>
        <dbReference type="Google" id="ProtNLM"/>
    </source>
</evidence>
<feature type="compositionally biased region" description="Polar residues" evidence="1">
    <location>
        <begin position="1"/>
        <end position="11"/>
    </location>
</feature>
<sequence>MIPPHTVSNDPGTIWAKDTKPAVDTPPDGETDPAPESAWPASAARTGIYGVVTPHVVPAASDGWRMYYTQILPRPGYPAGANDYDNATTRILSATSADGVTWSPEAGVRLTASQGGAGDYRVVSPEVVPLTDGSERLRMYFECNPGAQSVASSIRSALSDDGGTTWAVEPGERVSAGGSY</sequence>
<gene>
    <name evidence="2" type="ORF">METZ01_LOCUS448871</name>
</gene>
<dbReference type="EMBL" id="UINC01184688">
    <property type="protein sequence ID" value="SVD96017.1"/>
    <property type="molecule type" value="Genomic_DNA"/>
</dbReference>
<evidence type="ECO:0000313" key="2">
    <source>
        <dbReference type="EMBL" id="SVD96017.1"/>
    </source>
</evidence>